<dbReference type="AlphaFoldDB" id="A0AAE2C8A4"/>
<organism evidence="2 3">
    <name type="scientific">Sesamum alatum</name>
    <dbReference type="NCBI Taxonomy" id="300844"/>
    <lineage>
        <taxon>Eukaryota</taxon>
        <taxon>Viridiplantae</taxon>
        <taxon>Streptophyta</taxon>
        <taxon>Embryophyta</taxon>
        <taxon>Tracheophyta</taxon>
        <taxon>Spermatophyta</taxon>
        <taxon>Magnoliopsida</taxon>
        <taxon>eudicotyledons</taxon>
        <taxon>Gunneridae</taxon>
        <taxon>Pentapetalae</taxon>
        <taxon>asterids</taxon>
        <taxon>lamiids</taxon>
        <taxon>Lamiales</taxon>
        <taxon>Pedaliaceae</taxon>
        <taxon>Sesamum</taxon>
    </lineage>
</organism>
<evidence type="ECO:0000313" key="2">
    <source>
        <dbReference type="EMBL" id="KAK4412686.1"/>
    </source>
</evidence>
<dbReference type="Proteomes" id="UP001293254">
    <property type="component" value="Unassembled WGS sequence"/>
</dbReference>
<name>A0AAE2C8A4_9LAMI</name>
<proteinExistence type="predicted"/>
<protein>
    <submittedName>
        <fullName evidence="2">Uncharacterized protein</fullName>
    </submittedName>
</protein>
<reference evidence="2" key="1">
    <citation type="submission" date="2020-06" db="EMBL/GenBank/DDBJ databases">
        <authorList>
            <person name="Li T."/>
            <person name="Hu X."/>
            <person name="Zhang T."/>
            <person name="Song X."/>
            <person name="Zhang H."/>
            <person name="Dai N."/>
            <person name="Sheng W."/>
            <person name="Hou X."/>
            <person name="Wei L."/>
        </authorList>
    </citation>
    <scope>NUCLEOTIDE SEQUENCE</scope>
    <source>
        <strain evidence="2">3651</strain>
        <tissue evidence="2">Leaf</tissue>
    </source>
</reference>
<feature type="compositionally biased region" description="Basic and acidic residues" evidence="1">
    <location>
        <begin position="82"/>
        <end position="98"/>
    </location>
</feature>
<reference evidence="2" key="2">
    <citation type="journal article" date="2024" name="Plant">
        <title>Genomic evolution and insights into agronomic trait innovations of Sesamum species.</title>
        <authorList>
            <person name="Miao H."/>
            <person name="Wang L."/>
            <person name="Qu L."/>
            <person name="Liu H."/>
            <person name="Sun Y."/>
            <person name="Le M."/>
            <person name="Wang Q."/>
            <person name="Wei S."/>
            <person name="Zheng Y."/>
            <person name="Lin W."/>
            <person name="Duan Y."/>
            <person name="Cao H."/>
            <person name="Xiong S."/>
            <person name="Wang X."/>
            <person name="Wei L."/>
            <person name="Li C."/>
            <person name="Ma Q."/>
            <person name="Ju M."/>
            <person name="Zhao R."/>
            <person name="Li G."/>
            <person name="Mu C."/>
            <person name="Tian Q."/>
            <person name="Mei H."/>
            <person name="Zhang T."/>
            <person name="Gao T."/>
            <person name="Zhang H."/>
        </authorList>
    </citation>
    <scope>NUCLEOTIDE SEQUENCE</scope>
    <source>
        <strain evidence="2">3651</strain>
    </source>
</reference>
<evidence type="ECO:0000256" key="1">
    <source>
        <dbReference type="SAM" id="MobiDB-lite"/>
    </source>
</evidence>
<keyword evidence="3" id="KW-1185">Reference proteome</keyword>
<accession>A0AAE2C8A4</accession>
<evidence type="ECO:0000313" key="3">
    <source>
        <dbReference type="Proteomes" id="UP001293254"/>
    </source>
</evidence>
<dbReference type="EMBL" id="JACGWO010000013">
    <property type="protein sequence ID" value="KAK4412686.1"/>
    <property type="molecule type" value="Genomic_DNA"/>
</dbReference>
<sequence>MFEQVGLLGNRTYYTNMGDVYYRVSSDQALFDICGGQPSEDEINIYVEIDGNVMGGEDGGLNETIESEDFADSDFDMNTEDDQPKITKEGSDDVSLEKKNRKRSG</sequence>
<comment type="caution">
    <text evidence="2">The sequence shown here is derived from an EMBL/GenBank/DDBJ whole genome shotgun (WGS) entry which is preliminary data.</text>
</comment>
<gene>
    <name evidence="2" type="ORF">Salat_2915700</name>
</gene>
<feature type="region of interest" description="Disordered" evidence="1">
    <location>
        <begin position="73"/>
        <end position="105"/>
    </location>
</feature>